<comment type="caution">
    <text evidence="2">The sequence shown here is derived from an EMBL/GenBank/DDBJ whole genome shotgun (WGS) entry which is preliminary data.</text>
</comment>
<accession>A0A132ENG3</accession>
<protein>
    <submittedName>
        <fullName evidence="2">Uncharacterized protein</fullName>
    </submittedName>
</protein>
<dbReference type="Proteomes" id="UP000062912">
    <property type="component" value="Unassembled WGS sequence"/>
</dbReference>
<evidence type="ECO:0000313" key="3">
    <source>
        <dbReference type="Proteomes" id="UP000062912"/>
    </source>
</evidence>
<dbReference type="AlphaFoldDB" id="A0A132ENG3"/>
<name>A0A132ENG3_9BURK</name>
<sequence>MDASTSSQAMCHIAQGESGQALPRSGARDAGRNRRKCFRNVSIFDARRQQRGVDWIGRARRDSRRTKPGGIQSAQARLDDASRALTFSIENVAAT</sequence>
<organism evidence="2 3">
    <name type="scientific">Burkholderia pseudomultivorans</name>
    <dbReference type="NCBI Taxonomy" id="1207504"/>
    <lineage>
        <taxon>Bacteria</taxon>
        <taxon>Pseudomonadati</taxon>
        <taxon>Pseudomonadota</taxon>
        <taxon>Betaproteobacteria</taxon>
        <taxon>Burkholderiales</taxon>
        <taxon>Burkholderiaceae</taxon>
        <taxon>Burkholderia</taxon>
        <taxon>Burkholderia cepacia complex</taxon>
    </lineage>
</organism>
<dbReference type="EMBL" id="LPJR01000001">
    <property type="protein sequence ID" value="KWF37884.1"/>
    <property type="molecule type" value="Genomic_DNA"/>
</dbReference>
<evidence type="ECO:0000313" key="2">
    <source>
        <dbReference type="EMBL" id="KWF37884.1"/>
    </source>
</evidence>
<feature type="region of interest" description="Disordered" evidence="1">
    <location>
        <begin position="1"/>
        <end position="33"/>
    </location>
</feature>
<reference evidence="2 3" key="1">
    <citation type="submission" date="2015-11" db="EMBL/GenBank/DDBJ databases">
        <title>Expanding the genomic diversity of Burkholderia species for the development of highly accurate diagnostics.</title>
        <authorList>
            <person name="Sahl J."/>
            <person name="Keim P."/>
            <person name="Wagner D."/>
        </authorList>
    </citation>
    <scope>NUCLEOTIDE SEQUENCE [LARGE SCALE GENOMIC DNA]</scope>
    <source>
        <strain evidence="2 3">MSMB368WGS</strain>
    </source>
</reference>
<gene>
    <name evidence="2" type="ORF">WT56_04095</name>
</gene>
<evidence type="ECO:0000256" key="1">
    <source>
        <dbReference type="SAM" id="MobiDB-lite"/>
    </source>
</evidence>
<proteinExistence type="predicted"/>